<evidence type="ECO:0000256" key="9">
    <source>
        <dbReference type="ARBA" id="ARBA00048925"/>
    </source>
</evidence>
<dbReference type="InterPro" id="IPR051678">
    <property type="entry name" value="AGP_Transferase"/>
</dbReference>
<dbReference type="GO" id="GO:0008910">
    <property type="term" value="F:kanamycin kinase activity"/>
    <property type="evidence" value="ECO:0007669"/>
    <property type="project" value="UniProtKB-EC"/>
</dbReference>
<dbReference type="Proteomes" id="UP000025238">
    <property type="component" value="Chromosome"/>
</dbReference>
<dbReference type="PATRIC" id="fig|316.97.peg.2010"/>
<dbReference type="GO" id="GO:0046677">
    <property type="term" value="P:response to antibiotic"/>
    <property type="evidence" value="ECO:0007669"/>
    <property type="project" value="UniProtKB-KW"/>
</dbReference>
<dbReference type="InterPro" id="IPR024165">
    <property type="entry name" value="Kan/Strep_kinase"/>
</dbReference>
<dbReference type="KEGG" id="pstu:UIB01_10035"/>
<dbReference type="Gene3D" id="3.30.200.20">
    <property type="entry name" value="Phosphorylase Kinase, domain 1"/>
    <property type="match status" value="1"/>
</dbReference>
<dbReference type="Gene3D" id="3.90.1200.10">
    <property type="match status" value="1"/>
</dbReference>
<sequence>MNDKASLIEQLPVAWRSQLAGYHWALQDQGCSGAAVFRLTASGQPSLFVKSEPSDPLCELLDEAVRLRWLERTGIPCARAIDALSEAGRDWLLLGEVPGEDLLSSSLDPERKVTIMADVVRMLHTLDPSTCPFDHRAELRIHRAQARMDAGLVDDDDFDDDHRGLSSGELLSRLHEQRPAVEDLVVTHGDACLPNVMVEGGRFSGLIDCGRLGVADRYQDLALTCRDIAEELGEEWVPPFLERYGIEVLDLARARFYRLLDEFY</sequence>
<dbReference type="InterPro" id="IPR002575">
    <property type="entry name" value="Aminoglycoside_PTrfase"/>
</dbReference>
<feature type="domain" description="Aminoglycoside phosphotransferase" evidence="13">
    <location>
        <begin position="30"/>
        <end position="257"/>
    </location>
</feature>
<keyword evidence="7 10" id="KW-0067">ATP-binding</keyword>
<organism evidence="14 15">
    <name type="scientific">Stutzerimonas stutzeri</name>
    <name type="common">Pseudomonas stutzeri</name>
    <dbReference type="NCBI Taxonomy" id="316"/>
    <lineage>
        <taxon>Bacteria</taxon>
        <taxon>Pseudomonadati</taxon>
        <taxon>Pseudomonadota</taxon>
        <taxon>Gammaproteobacteria</taxon>
        <taxon>Pseudomonadales</taxon>
        <taxon>Pseudomonadaceae</taxon>
        <taxon>Stutzerimonas</taxon>
    </lineage>
</organism>
<dbReference type="GO" id="GO:0046872">
    <property type="term" value="F:metal ion binding"/>
    <property type="evidence" value="ECO:0007669"/>
    <property type="project" value="UniProtKB-KW"/>
</dbReference>
<gene>
    <name evidence="14" type="ORF">UIB01_10035</name>
</gene>
<dbReference type="EMBL" id="CP007509">
    <property type="protein sequence ID" value="AHY42791.1"/>
    <property type="molecule type" value="Genomic_DNA"/>
</dbReference>
<evidence type="ECO:0000313" key="15">
    <source>
        <dbReference type="Proteomes" id="UP000025238"/>
    </source>
</evidence>
<keyword evidence="12" id="KW-0479">Metal-binding</keyword>
<evidence type="ECO:0000256" key="8">
    <source>
        <dbReference type="ARBA" id="ARBA00023251"/>
    </source>
</evidence>
<dbReference type="GO" id="GO:0005524">
    <property type="term" value="F:ATP binding"/>
    <property type="evidence" value="ECO:0007669"/>
    <property type="project" value="UniProtKB-KW"/>
</dbReference>
<dbReference type="AlphaFoldDB" id="A0A023WS17"/>
<comment type="similarity">
    <text evidence="1 10">Belongs to the aminoglycoside phosphotransferase family.</text>
</comment>
<feature type="binding site" evidence="12">
    <location>
        <position position="208"/>
    </location>
    <ligand>
        <name>Mg(2+)</name>
        <dbReference type="ChEBI" id="CHEBI:18420"/>
    </ligand>
</feature>
<feature type="active site" description="Proton acceptor" evidence="11">
    <location>
        <position position="190"/>
    </location>
</feature>
<evidence type="ECO:0000259" key="13">
    <source>
        <dbReference type="Pfam" id="PF01636"/>
    </source>
</evidence>
<dbReference type="NCBIfam" id="NF033068">
    <property type="entry name" value="APH_3p"/>
    <property type="match status" value="1"/>
</dbReference>
<evidence type="ECO:0000256" key="7">
    <source>
        <dbReference type="ARBA" id="ARBA00022840"/>
    </source>
</evidence>
<protein>
    <recommendedName>
        <fullName evidence="3">Aminoglycoside 3'-phosphotransferase</fullName>
        <ecNumber evidence="2">2.7.1.95</ecNumber>
    </recommendedName>
</protein>
<name>A0A023WS17_STUST</name>
<dbReference type="EC" id="2.7.1.95" evidence="2"/>
<keyword evidence="8 10" id="KW-0046">Antibiotic resistance</keyword>
<feature type="binding site" evidence="12">
    <location>
        <position position="195"/>
    </location>
    <ligand>
        <name>Mg(2+)</name>
        <dbReference type="ChEBI" id="CHEBI:18420"/>
    </ligand>
</feature>
<comment type="catalytic activity">
    <reaction evidence="9">
        <text>kanamycin A + ATP = kanamycin 3'-phosphate + ADP + H(+)</text>
        <dbReference type="Rhea" id="RHEA:24256"/>
        <dbReference type="ChEBI" id="CHEBI:15378"/>
        <dbReference type="ChEBI" id="CHEBI:30616"/>
        <dbReference type="ChEBI" id="CHEBI:57909"/>
        <dbReference type="ChEBI" id="CHEBI:58214"/>
        <dbReference type="ChEBI" id="CHEBI:456216"/>
        <dbReference type="EC" id="2.7.1.95"/>
    </reaction>
</comment>
<dbReference type="CDD" id="cd05150">
    <property type="entry name" value="APH"/>
    <property type="match status" value="1"/>
</dbReference>
<keyword evidence="4 10" id="KW-0808">Transferase</keyword>
<evidence type="ECO:0000313" key="14">
    <source>
        <dbReference type="EMBL" id="AHY42791.1"/>
    </source>
</evidence>
<dbReference type="NCBIfam" id="NF032898">
    <property type="entry name" value="APH_3p_II"/>
    <property type="match status" value="1"/>
</dbReference>
<evidence type="ECO:0000256" key="3">
    <source>
        <dbReference type="ARBA" id="ARBA00017903"/>
    </source>
</evidence>
<evidence type="ECO:0000256" key="1">
    <source>
        <dbReference type="ARBA" id="ARBA00006219"/>
    </source>
</evidence>
<keyword evidence="6 10" id="KW-0418">Kinase</keyword>
<keyword evidence="5 10" id="KW-0547">Nucleotide-binding</keyword>
<evidence type="ECO:0000256" key="10">
    <source>
        <dbReference type="PIRNR" id="PIRNR000706"/>
    </source>
</evidence>
<dbReference type="InterPro" id="IPR011009">
    <property type="entry name" value="Kinase-like_dom_sf"/>
</dbReference>
<dbReference type="PANTHER" id="PTHR21310:SF41">
    <property type="entry name" value="3'-PHOSPHOTRANSFERASE, PUTATIVE-RELATED"/>
    <property type="match status" value="1"/>
</dbReference>
<keyword evidence="12" id="KW-0460">Magnesium</keyword>
<evidence type="ECO:0000256" key="12">
    <source>
        <dbReference type="PIRSR" id="PIRSR000706-2"/>
    </source>
</evidence>
<dbReference type="Pfam" id="PF01636">
    <property type="entry name" value="APH"/>
    <property type="match status" value="1"/>
</dbReference>
<evidence type="ECO:0000256" key="5">
    <source>
        <dbReference type="ARBA" id="ARBA00022741"/>
    </source>
</evidence>
<dbReference type="SUPFAM" id="SSF56112">
    <property type="entry name" value="Protein kinase-like (PK-like)"/>
    <property type="match status" value="1"/>
</dbReference>
<evidence type="ECO:0000256" key="11">
    <source>
        <dbReference type="PIRSR" id="PIRSR000706-1"/>
    </source>
</evidence>
<accession>A0A023WS17</accession>
<evidence type="ECO:0000256" key="2">
    <source>
        <dbReference type="ARBA" id="ARBA00012193"/>
    </source>
</evidence>
<evidence type="ECO:0000256" key="4">
    <source>
        <dbReference type="ARBA" id="ARBA00022679"/>
    </source>
</evidence>
<dbReference type="PIRSF" id="PIRSF000706">
    <property type="entry name" value="Kanamycin_kin"/>
    <property type="match status" value="1"/>
</dbReference>
<reference evidence="14 15" key="1">
    <citation type="submission" date="2014-03" db="EMBL/GenBank/DDBJ databases">
        <title>Complete genome sequence of Pseudomonas stutzeri 19SMN4.</title>
        <authorList>
            <person name="Brunet-Galmes I."/>
            <person name="Nogales B."/>
            <person name="Busquets A."/>
            <person name="Pena A."/>
            <person name="Gomila M."/>
            <person name="Garcia-Valdes E."/>
            <person name="Lalucat J."/>
            <person name="Bennasar A."/>
            <person name="Bosch R."/>
        </authorList>
    </citation>
    <scope>NUCLEOTIDE SEQUENCE [LARGE SCALE GENOMIC DNA]</scope>
    <source>
        <strain evidence="14 15">19SMN4</strain>
    </source>
</reference>
<evidence type="ECO:0000256" key="6">
    <source>
        <dbReference type="ARBA" id="ARBA00022777"/>
    </source>
</evidence>
<dbReference type="PANTHER" id="PTHR21310">
    <property type="entry name" value="AMINOGLYCOSIDE PHOSPHOTRANSFERASE-RELATED-RELATED"/>
    <property type="match status" value="1"/>
</dbReference>
<proteinExistence type="inferred from homology"/>